<feature type="region of interest" description="Disordered" evidence="2">
    <location>
        <begin position="360"/>
        <end position="382"/>
    </location>
</feature>
<reference evidence="6" key="2">
    <citation type="submission" date="2020-04" db="EMBL/GenBank/DDBJ databases">
        <authorList>
            <consortium name="NCBI Genome Project"/>
        </authorList>
    </citation>
    <scope>NUCLEOTIDE SEQUENCE</scope>
    <source>
        <strain evidence="6">CBS 781.70</strain>
    </source>
</reference>
<evidence type="ECO:0000256" key="1">
    <source>
        <dbReference type="ARBA" id="ARBA00023136"/>
    </source>
</evidence>
<feature type="transmembrane region" description="Helical" evidence="3">
    <location>
        <begin position="650"/>
        <end position="673"/>
    </location>
</feature>
<evidence type="ECO:0000256" key="2">
    <source>
        <dbReference type="SAM" id="MobiDB-lite"/>
    </source>
</evidence>
<feature type="compositionally biased region" description="Low complexity" evidence="2">
    <location>
        <begin position="567"/>
        <end position="580"/>
    </location>
</feature>
<reference evidence="6" key="3">
    <citation type="submission" date="2025-04" db="UniProtKB">
        <authorList>
            <consortium name="RefSeq"/>
        </authorList>
    </citation>
    <scope>IDENTIFICATION</scope>
    <source>
        <strain evidence="6">CBS 781.70</strain>
    </source>
</reference>
<proteinExistence type="predicted"/>
<feature type="transmembrane region" description="Helical" evidence="3">
    <location>
        <begin position="55"/>
        <end position="73"/>
    </location>
</feature>
<evidence type="ECO:0008006" key="7">
    <source>
        <dbReference type="Google" id="ProtNLM"/>
    </source>
</evidence>
<gene>
    <name evidence="4 6" type="ORF">P152DRAFT_514318</name>
</gene>
<feature type="region of interest" description="Disordered" evidence="2">
    <location>
        <begin position="552"/>
        <end position="606"/>
    </location>
</feature>
<keyword evidence="5" id="KW-1185">Reference proteome</keyword>
<keyword evidence="1 3" id="KW-0472">Membrane</keyword>
<sequence>MTSNSPIPPTLRNLIRDGLARADRFASKSASQVARLRTTGGNSKPLSARTLRRHFLTLPGVLIVLWIYTLYWGERSVFSKSIPECQWENWESWPADANPHRVVFVADPQLVDPHTYPGRPWPLSTLTIKYTDRYLERNYRKIRWDLVPDSVIFLGDLFDGGREWATSESESPEAQYHRYKSQYWLGEYDRFAKIFFDLPVQVSSGSNRRDDACNLLASLPGNHDLGFGIGIQEPVRGRFNAYFGESNRIDILGNHTFISVDTVSLSAKDDDQAREREDLWGPPMEFLDTVKSMIGKSVQRETSWRFNGTLPTTRFRHELVETEQLAISKLFNDAPSSPWEGSVFPSVLLSHVPLYRPPGTPCGPLREKWPPSSPPKGQSEPLANDERNAIAVQRGYQYQNVLTPETSKKITGSIGTLKYAFSGDDHDYCEVVHRGYQSSGSGIREITVKSLSLAMGIRRPGFVMASLWNPVDETGAPLSSAKDFSTQQTMQTQLCLLPDQLGVFIRYGILFVFTVLLLTISAAHTAFFSSRTDASRDMPLLPITNISSSAENEKAELSQFRNHRNPSSNESSSSQTSTSEARNKLWERTQTARTRSSSPIGGYGLPPSRQTYTPPLIDHAGTYAVESNLNHSYYPSHQGYRSIARRRQGLGLFLYEIRMGFAKVGVVLLWYTYLLWNG</sequence>
<dbReference type="AlphaFoldDB" id="A0A6G1G2J2"/>
<dbReference type="EMBL" id="ML975158">
    <property type="protein sequence ID" value="KAF1812140.1"/>
    <property type="molecule type" value="Genomic_DNA"/>
</dbReference>
<feature type="compositionally biased region" description="Polar residues" evidence="2">
    <location>
        <begin position="588"/>
        <end position="599"/>
    </location>
</feature>
<feature type="transmembrane region" description="Helical" evidence="3">
    <location>
        <begin position="504"/>
        <end position="528"/>
    </location>
</feature>
<dbReference type="Proteomes" id="UP000504638">
    <property type="component" value="Unplaced"/>
</dbReference>
<organism evidence="4">
    <name type="scientific">Eremomyces bilateralis CBS 781.70</name>
    <dbReference type="NCBI Taxonomy" id="1392243"/>
    <lineage>
        <taxon>Eukaryota</taxon>
        <taxon>Fungi</taxon>
        <taxon>Dikarya</taxon>
        <taxon>Ascomycota</taxon>
        <taxon>Pezizomycotina</taxon>
        <taxon>Dothideomycetes</taxon>
        <taxon>Dothideomycetes incertae sedis</taxon>
        <taxon>Eremomycetales</taxon>
        <taxon>Eremomycetaceae</taxon>
        <taxon>Eremomyces</taxon>
    </lineage>
</organism>
<name>A0A6G1G2J2_9PEZI</name>
<evidence type="ECO:0000313" key="5">
    <source>
        <dbReference type="Proteomes" id="UP000504638"/>
    </source>
</evidence>
<dbReference type="GO" id="GO:0005783">
    <property type="term" value="C:endoplasmic reticulum"/>
    <property type="evidence" value="ECO:0007669"/>
    <property type="project" value="TreeGrafter"/>
</dbReference>
<dbReference type="RefSeq" id="XP_033533771.1">
    <property type="nucleotide sequence ID" value="XM_033682853.1"/>
</dbReference>
<dbReference type="InterPro" id="IPR029052">
    <property type="entry name" value="Metallo-depent_PP-like"/>
</dbReference>
<dbReference type="GeneID" id="54423423"/>
<keyword evidence="3" id="KW-0812">Transmembrane</keyword>
<dbReference type="PANTHER" id="PTHR13315">
    <property type="entry name" value="METALLO PHOSPHOESTERASE RELATED"/>
    <property type="match status" value="1"/>
</dbReference>
<evidence type="ECO:0000313" key="6">
    <source>
        <dbReference type="RefSeq" id="XP_033533771.1"/>
    </source>
</evidence>
<dbReference type="OrthoDB" id="5977743at2759"/>
<accession>A0A6G1G2J2</accession>
<dbReference type="InterPro" id="IPR033308">
    <property type="entry name" value="PGAP5/Cdc1/Ted1"/>
</dbReference>
<protein>
    <recommendedName>
        <fullName evidence="7">Calcineurin-like phosphoesterase domain-containing protein</fullName>
    </recommendedName>
</protein>
<keyword evidence="3" id="KW-1133">Transmembrane helix</keyword>
<reference evidence="4 6" key="1">
    <citation type="submission" date="2020-01" db="EMBL/GenBank/DDBJ databases">
        <authorList>
            <consortium name="DOE Joint Genome Institute"/>
            <person name="Haridas S."/>
            <person name="Albert R."/>
            <person name="Binder M."/>
            <person name="Bloem J."/>
            <person name="Labutti K."/>
            <person name="Salamov A."/>
            <person name="Andreopoulos B."/>
            <person name="Baker S.E."/>
            <person name="Barry K."/>
            <person name="Bills G."/>
            <person name="Bluhm B.H."/>
            <person name="Cannon C."/>
            <person name="Castanera R."/>
            <person name="Culley D.E."/>
            <person name="Daum C."/>
            <person name="Ezra D."/>
            <person name="Gonzalez J.B."/>
            <person name="Henrissat B."/>
            <person name="Kuo A."/>
            <person name="Liang C."/>
            <person name="Lipzen A."/>
            <person name="Lutzoni F."/>
            <person name="Magnuson J."/>
            <person name="Mondo S."/>
            <person name="Nolan M."/>
            <person name="Ohm R."/>
            <person name="Pangilinan J."/>
            <person name="Park H.-J."/>
            <person name="Ramirez L."/>
            <person name="Alfaro M."/>
            <person name="Sun H."/>
            <person name="Tritt A."/>
            <person name="Yoshinaga Y."/>
            <person name="Zwiers L.-H."/>
            <person name="Turgeon B.G."/>
            <person name="Goodwin S.B."/>
            <person name="Spatafora J.W."/>
            <person name="Crous P.W."/>
            <person name="Grigoriev I.V."/>
        </authorList>
    </citation>
    <scope>NUCLEOTIDE SEQUENCE</scope>
    <source>
        <strain evidence="4 6">CBS 781.70</strain>
    </source>
</reference>
<evidence type="ECO:0000256" key="3">
    <source>
        <dbReference type="SAM" id="Phobius"/>
    </source>
</evidence>
<dbReference type="GO" id="GO:0006506">
    <property type="term" value="P:GPI anchor biosynthetic process"/>
    <property type="evidence" value="ECO:0007669"/>
    <property type="project" value="InterPro"/>
</dbReference>
<dbReference type="PANTHER" id="PTHR13315:SF4">
    <property type="entry name" value="METALLOPHOSPHOESTERASE, ISOFORM E"/>
    <property type="match status" value="1"/>
</dbReference>
<evidence type="ECO:0000313" key="4">
    <source>
        <dbReference type="EMBL" id="KAF1812140.1"/>
    </source>
</evidence>
<dbReference type="GO" id="GO:0016020">
    <property type="term" value="C:membrane"/>
    <property type="evidence" value="ECO:0007669"/>
    <property type="project" value="GOC"/>
</dbReference>
<dbReference type="SUPFAM" id="SSF56300">
    <property type="entry name" value="Metallo-dependent phosphatases"/>
    <property type="match status" value="1"/>
</dbReference>